<sequence length="146" mass="16372">MTEVEGLNLEISQDGSNFSVGQRQLICLARAILRKNRILLLDEATANVDLETDIIIQETIRDKFSKCTVLTIAHRLNTIMDSDKVLVVDAGVAVEFDHPYVLLQNKVGVFYNLVQQTEKVMANTLLSIAKESYEKNTSPTAINQYN</sequence>
<dbReference type="InterPro" id="IPR027417">
    <property type="entry name" value="P-loop_NTPase"/>
</dbReference>
<accession>A0A1Y1MN15</accession>
<evidence type="ECO:0000256" key="2">
    <source>
        <dbReference type="ARBA" id="ARBA00022840"/>
    </source>
</evidence>
<dbReference type="EMBL" id="GEZM01032374">
    <property type="protein sequence ID" value="JAV84627.1"/>
    <property type="molecule type" value="Transcribed_RNA"/>
</dbReference>
<evidence type="ECO:0000313" key="4">
    <source>
        <dbReference type="EMBL" id="JAV84627.1"/>
    </source>
</evidence>
<dbReference type="GO" id="GO:0016887">
    <property type="term" value="F:ATP hydrolysis activity"/>
    <property type="evidence" value="ECO:0007669"/>
    <property type="project" value="InterPro"/>
</dbReference>
<dbReference type="EMBL" id="GEZM01032375">
    <property type="protein sequence ID" value="JAV84624.1"/>
    <property type="molecule type" value="Transcribed_RNA"/>
</dbReference>
<dbReference type="InterPro" id="IPR003439">
    <property type="entry name" value="ABC_transporter-like_ATP-bd"/>
</dbReference>
<evidence type="ECO:0000259" key="3">
    <source>
        <dbReference type="Pfam" id="PF00005"/>
    </source>
</evidence>
<dbReference type="Gene3D" id="3.40.50.300">
    <property type="entry name" value="P-loop containing nucleotide triphosphate hydrolases"/>
    <property type="match status" value="1"/>
</dbReference>
<dbReference type="GO" id="GO:0005524">
    <property type="term" value="F:ATP binding"/>
    <property type="evidence" value="ECO:0007669"/>
    <property type="project" value="UniProtKB-KW"/>
</dbReference>
<dbReference type="SUPFAM" id="SSF52540">
    <property type="entry name" value="P-loop containing nucleoside triphosphate hydrolases"/>
    <property type="match status" value="1"/>
</dbReference>
<dbReference type="Pfam" id="PF00005">
    <property type="entry name" value="ABC_tran"/>
    <property type="match status" value="1"/>
</dbReference>
<evidence type="ECO:0000256" key="1">
    <source>
        <dbReference type="ARBA" id="ARBA00022741"/>
    </source>
</evidence>
<protein>
    <recommendedName>
        <fullName evidence="3">ABC transporter domain-containing protein</fullName>
    </recommendedName>
</protein>
<reference evidence="4" key="1">
    <citation type="journal article" date="2016" name="Sci. Rep.">
        <title>Molecular characterization of firefly nuptial gifts: a multi-omics approach sheds light on postcopulatory sexual selection.</title>
        <authorList>
            <person name="Al-Wathiqui N."/>
            <person name="Fallon T.R."/>
            <person name="South A."/>
            <person name="Weng J.K."/>
            <person name="Lewis S.M."/>
        </authorList>
    </citation>
    <scope>NUCLEOTIDE SEQUENCE</scope>
</reference>
<feature type="domain" description="ABC transporter" evidence="3">
    <location>
        <begin position="10"/>
        <end position="46"/>
    </location>
</feature>
<dbReference type="GO" id="GO:0042626">
    <property type="term" value="F:ATPase-coupled transmembrane transporter activity"/>
    <property type="evidence" value="ECO:0007669"/>
    <property type="project" value="TreeGrafter"/>
</dbReference>
<dbReference type="PANTHER" id="PTHR24223">
    <property type="entry name" value="ATP-BINDING CASSETTE SUB-FAMILY C"/>
    <property type="match status" value="1"/>
</dbReference>
<dbReference type="AlphaFoldDB" id="A0A1Y1MN15"/>
<dbReference type="GO" id="GO:0016020">
    <property type="term" value="C:membrane"/>
    <property type="evidence" value="ECO:0007669"/>
    <property type="project" value="TreeGrafter"/>
</dbReference>
<proteinExistence type="predicted"/>
<organism evidence="4">
    <name type="scientific">Photinus pyralis</name>
    <name type="common">Common eastern firefly</name>
    <name type="synonym">Lampyris pyralis</name>
    <dbReference type="NCBI Taxonomy" id="7054"/>
    <lineage>
        <taxon>Eukaryota</taxon>
        <taxon>Metazoa</taxon>
        <taxon>Ecdysozoa</taxon>
        <taxon>Arthropoda</taxon>
        <taxon>Hexapoda</taxon>
        <taxon>Insecta</taxon>
        <taxon>Pterygota</taxon>
        <taxon>Neoptera</taxon>
        <taxon>Endopterygota</taxon>
        <taxon>Coleoptera</taxon>
        <taxon>Polyphaga</taxon>
        <taxon>Elateriformia</taxon>
        <taxon>Elateroidea</taxon>
        <taxon>Lampyridae</taxon>
        <taxon>Lampyrinae</taxon>
        <taxon>Photinus</taxon>
    </lineage>
</organism>
<dbReference type="PANTHER" id="PTHR24223:SF448">
    <property type="entry name" value="FI20146P1-RELATED"/>
    <property type="match status" value="1"/>
</dbReference>
<keyword evidence="1" id="KW-0547">Nucleotide-binding</keyword>
<keyword evidence="2" id="KW-0067">ATP-binding</keyword>
<dbReference type="InterPro" id="IPR050173">
    <property type="entry name" value="ABC_transporter_C-like"/>
</dbReference>
<dbReference type="FunFam" id="3.40.50.300:FF:003492">
    <property type="entry name" value="AGAP012735-PA"/>
    <property type="match status" value="1"/>
</dbReference>
<name>A0A1Y1MN15_PHOPY</name>